<protein>
    <submittedName>
        <fullName evidence="3">DUF3530 family protein</fullName>
    </submittedName>
</protein>
<dbReference type="AlphaFoldDB" id="A0A7X5RKY9"/>
<proteinExistence type="predicted"/>
<evidence type="ECO:0000256" key="1">
    <source>
        <dbReference type="SAM" id="MobiDB-lite"/>
    </source>
</evidence>
<dbReference type="EMBL" id="JAAAWN010000011">
    <property type="protein sequence ID" value="NDV91488.1"/>
    <property type="molecule type" value="Genomic_DNA"/>
</dbReference>
<keyword evidence="4" id="KW-1185">Reference proteome</keyword>
<dbReference type="InterPro" id="IPR022529">
    <property type="entry name" value="DUF3530"/>
</dbReference>
<sequence length="312" mass="34244">MIRSLAPLVCLFVLLCHGAQASYYTDISNAFMPNELTHVQVGEERVPIFEIPATTPLARGVVLILAEQTPSGLSLAQAKSLASLMSQKGWHSIVSPVPLVLASPFVNYDVPSTSRQNAELSADSNEENSGTNLTQPDNINDNQNVKMTALHPRQDTRPPVVDYQRSAQHLTLLLNALYEHSKGHRGFRIVIAQGMSAAQILSLGADQKIAPPNTLVTLSPFWPQASINSQIPSAIAGTDFPVLDLAVANVNEWATRTEDNRRFIASTSLKLHYRQQKIPANIFSSNFNDAKKSPYIQLLGGHIIGWTRYLGW</sequence>
<evidence type="ECO:0000256" key="2">
    <source>
        <dbReference type="SAM" id="SignalP"/>
    </source>
</evidence>
<feature type="signal peptide" evidence="2">
    <location>
        <begin position="1"/>
        <end position="21"/>
    </location>
</feature>
<organism evidence="3 4">
    <name type="scientific">Alteromonas profundi</name>
    <dbReference type="NCBI Taxonomy" id="2696062"/>
    <lineage>
        <taxon>Bacteria</taxon>
        <taxon>Pseudomonadati</taxon>
        <taxon>Pseudomonadota</taxon>
        <taxon>Gammaproteobacteria</taxon>
        <taxon>Alteromonadales</taxon>
        <taxon>Alteromonadaceae</taxon>
        <taxon>Alteromonas/Salinimonas group</taxon>
        <taxon>Alteromonas</taxon>
    </lineage>
</organism>
<name>A0A7X5RKY9_9ALTE</name>
<evidence type="ECO:0000313" key="4">
    <source>
        <dbReference type="Proteomes" id="UP000470213"/>
    </source>
</evidence>
<dbReference type="Proteomes" id="UP000470213">
    <property type="component" value="Unassembled WGS sequence"/>
</dbReference>
<reference evidence="3 4" key="1">
    <citation type="submission" date="2020-01" db="EMBL/GenBank/DDBJ databases">
        <authorList>
            <person name="Chen J."/>
            <person name="Zhu S."/>
            <person name="Yang J."/>
        </authorList>
    </citation>
    <scope>NUCLEOTIDE SEQUENCE [LARGE SCALE GENOMIC DNA]</scope>
    <source>
        <strain evidence="3 4">345S023</strain>
    </source>
</reference>
<feature type="region of interest" description="Disordered" evidence="1">
    <location>
        <begin position="116"/>
        <end position="142"/>
    </location>
</feature>
<evidence type="ECO:0000313" key="3">
    <source>
        <dbReference type="EMBL" id="NDV91488.1"/>
    </source>
</evidence>
<feature type="chain" id="PRO_5031416367" evidence="2">
    <location>
        <begin position="22"/>
        <end position="312"/>
    </location>
</feature>
<comment type="caution">
    <text evidence="3">The sequence shown here is derived from an EMBL/GenBank/DDBJ whole genome shotgun (WGS) entry which is preliminary data.</text>
</comment>
<accession>A0A7X5RKY9</accession>
<keyword evidence="2" id="KW-0732">Signal</keyword>
<dbReference type="RefSeq" id="WP_163085247.1">
    <property type="nucleotide sequence ID" value="NZ_JAAAWN010000011.1"/>
</dbReference>
<gene>
    <name evidence="3" type="ORF">GTH32_09870</name>
</gene>
<dbReference type="Pfam" id="PF12048">
    <property type="entry name" value="DUF3530"/>
    <property type="match status" value="1"/>
</dbReference>